<dbReference type="Proteomes" id="UP001596505">
    <property type="component" value="Unassembled WGS sequence"/>
</dbReference>
<evidence type="ECO:0000313" key="1">
    <source>
        <dbReference type="EMBL" id="MFC7391814.1"/>
    </source>
</evidence>
<dbReference type="EMBL" id="JBHTCO010000002">
    <property type="protein sequence ID" value="MFC7391814.1"/>
    <property type="molecule type" value="Genomic_DNA"/>
</dbReference>
<reference evidence="2" key="1">
    <citation type="journal article" date="2019" name="Int. J. Syst. Evol. Microbiol.">
        <title>The Global Catalogue of Microorganisms (GCM) 10K type strain sequencing project: providing services to taxonomists for standard genome sequencing and annotation.</title>
        <authorList>
            <consortium name="The Broad Institute Genomics Platform"/>
            <consortium name="The Broad Institute Genome Sequencing Center for Infectious Disease"/>
            <person name="Wu L."/>
            <person name="Ma J."/>
        </authorList>
    </citation>
    <scope>NUCLEOTIDE SEQUENCE [LARGE SCALE GENOMIC DNA]</scope>
    <source>
        <strain evidence="2">CGMCC 1.16305</strain>
    </source>
</reference>
<comment type="caution">
    <text evidence="1">The sequence shown here is derived from an EMBL/GenBank/DDBJ whole genome shotgun (WGS) entry which is preliminary data.</text>
</comment>
<dbReference type="Pfam" id="PF02566">
    <property type="entry name" value="OsmC"/>
    <property type="match status" value="1"/>
</dbReference>
<dbReference type="InterPro" id="IPR003718">
    <property type="entry name" value="OsmC/Ohr_fam"/>
</dbReference>
<dbReference type="InterPro" id="IPR015946">
    <property type="entry name" value="KH_dom-like_a/b"/>
</dbReference>
<dbReference type="PANTHER" id="PTHR42830:SF2">
    <property type="entry name" value="OSMC_OHR FAMILY PROTEIN"/>
    <property type="match status" value="1"/>
</dbReference>
<sequence length="147" mass="16047">MSEFTFSFNGEWKGGRAGKGHIRTEGIDNTVSIGAEMNGPGQGTNPDELLISAVATCYMMTLGIALDRQGLPYEKITVTSKGIVSDEGGLHFKEIIHYPATIIEKGTPRDTKEKILKAMEQAEKDCMIAKALKGNVQIYINPELKET</sequence>
<dbReference type="Gene3D" id="3.30.300.20">
    <property type="match status" value="1"/>
</dbReference>
<dbReference type="SUPFAM" id="SSF82784">
    <property type="entry name" value="OsmC-like"/>
    <property type="match status" value="1"/>
</dbReference>
<dbReference type="InterPro" id="IPR036102">
    <property type="entry name" value="OsmC/Ohrsf"/>
</dbReference>
<organism evidence="1 2">
    <name type="scientific">Scopulibacillus cellulosilyticus</name>
    <dbReference type="NCBI Taxonomy" id="2665665"/>
    <lineage>
        <taxon>Bacteria</taxon>
        <taxon>Bacillati</taxon>
        <taxon>Bacillota</taxon>
        <taxon>Bacilli</taxon>
        <taxon>Bacillales</taxon>
        <taxon>Sporolactobacillaceae</taxon>
        <taxon>Scopulibacillus</taxon>
    </lineage>
</organism>
<keyword evidence="2" id="KW-1185">Reference proteome</keyword>
<gene>
    <name evidence="1" type="ORF">ACFQRG_02245</name>
</gene>
<dbReference type="InterPro" id="IPR052707">
    <property type="entry name" value="OsmC_Ohr_Peroxiredoxin"/>
</dbReference>
<dbReference type="PANTHER" id="PTHR42830">
    <property type="entry name" value="OSMOTICALLY INDUCIBLE FAMILY PROTEIN"/>
    <property type="match status" value="1"/>
</dbReference>
<dbReference type="RefSeq" id="WP_380963174.1">
    <property type="nucleotide sequence ID" value="NZ_JBHTCO010000002.1"/>
</dbReference>
<proteinExistence type="predicted"/>
<name>A0ABW2PRS4_9BACL</name>
<evidence type="ECO:0000313" key="2">
    <source>
        <dbReference type="Proteomes" id="UP001596505"/>
    </source>
</evidence>
<accession>A0ABW2PRS4</accession>
<protein>
    <submittedName>
        <fullName evidence="1">OsmC family protein</fullName>
    </submittedName>
</protein>